<dbReference type="Gene3D" id="3.80.10.10">
    <property type="entry name" value="Ribonuclease Inhibitor"/>
    <property type="match status" value="2"/>
</dbReference>
<evidence type="ECO:0000313" key="4">
    <source>
        <dbReference type="EMBL" id="CAD8970519.1"/>
    </source>
</evidence>
<dbReference type="PANTHER" id="PTHR46652:SF3">
    <property type="entry name" value="LEUCINE-RICH REPEAT-CONTAINING PROTEIN 9"/>
    <property type="match status" value="1"/>
</dbReference>
<dbReference type="InterPro" id="IPR050836">
    <property type="entry name" value="SDS22/Internalin_LRR"/>
</dbReference>
<dbReference type="EMBL" id="HBFX01035672">
    <property type="protein sequence ID" value="CAD8970519.1"/>
    <property type="molecule type" value="Transcribed_RNA"/>
</dbReference>
<sequence length="274" mass="29856">MADEENAEEEEVPEEINEEKIASGLSGLDKTRDGKSVVMTKLDLPSMKLGDLTPLALLSHVRHIDVSGNLIKDLTPVLALTELLSLNASGNKIEGVTLPEMPYIQLLDLSNNQIKGPFTCPSMPHLRHLLLAQNEIDAATGLDQNTQLQKLELHQNKLTQCDGIGLESVRQLTLHNNELTSVAGLEKLKFPTAINLTGNQLASMEEVVKAMPESVVDLDVQENPLMEAEFDRVKVVVLMQRLKMLNAAPITEEEAAAADLIINPPPAEEEAAPA</sequence>
<proteinExistence type="predicted"/>
<organism evidence="4">
    <name type="scientific">Hemiselmis andersenii</name>
    <name type="common">Cryptophyte alga</name>
    <dbReference type="NCBI Taxonomy" id="464988"/>
    <lineage>
        <taxon>Eukaryota</taxon>
        <taxon>Cryptophyceae</taxon>
        <taxon>Cryptomonadales</taxon>
        <taxon>Hemiselmidaceae</taxon>
        <taxon>Hemiselmis</taxon>
    </lineage>
</organism>
<dbReference type="PROSITE" id="PS51450">
    <property type="entry name" value="LRR"/>
    <property type="match status" value="1"/>
</dbReference>
<feature type="compositionally biased region" description="Acidic residues" evidence="3">
    <location>
        <begin position="1"/>
        <end position="17"/>
    </location>
</feature>
<evidence type="ECO:0000256" key="1">
    <source>
        <dbReference type="ARBA" id="ARBA00022614"/>
    </source>
</evidence>
<dbReference type="PANTHER" id="PTHR46652">
    <property type="entry name" value="LEUCINE-RICH REPEAT AND IQ DOMAIN-CONTAINING PROTEIN 1-RELATED"/>
    <property type="match status" value="1"/>
</dbReference>
<accession>A0A6T8P0K3</accession>
<keyword evidence="2" id="KW-0677">Repeat</keyword>
<dbReference type="InterPro" id="IPR032675">
    <property type="entry name" value="LRR_dom_sf"/>
</dbReference>
<dbReference type="AlphaFoldDB" id="A0A6T8P0K3"/>
<reference evidence="4" key="1">
    <citation type="submission" date="2021-01" db="EMBL/GenBank/DDBJ databases">
        <authorList>
            <person name="Corre E."/>
            <person name="Pelletier E."/>
            <person name="Niang G."/>
            <person name="Scheremetjew M."/>
            <person name="Finn R."/>
            <person name="Kale V."/>
            <person name="Holt S."/>
            <person name="Cochrane G."/>
            <person name="Meng A."/>
            <person name="Brown T."/>
            <person name="Cohen L."/>
        </authorList>
    </citation>
    <scope>NUCLEOTIDE SEQUENCE</scope>
    <source>
        <strain evidence="4">CCMP644</strain>
    </source>
</reference>
<protein>
    <submittedName>
        <fullName evidence="4">Uncharacterized protein</fullName>
    </submittedName>
</protein>
<evidence type="ECO:0000256" key="2">
    <source>
        <dbReference type="ARBA" id="ARBA00022737"/>
    </source>
</evidence>
<dbReference type="SUPFAM" id="SSF52058">
    <property type="entry name" value="L domain-like"/>
    <property type="match status" value="1"/>
</dbReference>
<feature type="region of interest" description="Disordered" evidence="3">
    <location>
        <begin position="1"/>
        <end position="20"/>
    </location>
</feature>
<gene>
    <name evidence="4" type="ORF">HAND00432_LOCUS21518</name>
</gene>
<keyword evidence="1" id="KW-0433">Leucine-rich repeat</keyword>
<evidence type="ECO:0000256" key="3">
    <source>
        <dbReference type="SAM" id="MobiDB-lite"/>
    </source>
</evidence>
<name>A0A6T8P0K3_HEMAN</name>
<dbReference type="InterPro" id="IPR001611">
    <property type="entry name" value="Leu-rich_rpt"/>
</dbReference>